<sequence length="189" mass="20337">MTHSWRFTLRMPALAALALLAACGLPRSGPNKSEIFSGSVMREGDAFVLVVDDRVNAIASVSPALGFSESFRNAGLLGPDTIQPGDTLALTIWENVDDGLLVPTGQNATILEEVQVDGNGFILSPMPAASAPPATRPKRSAAPSPKPWASRLRTRRFRSRAWPGMVRPFRSPGRWPRRGSIPSNGQPAR</sequence>
<dbReference type="Proteomes" id="UP000015346">
    <property type="component" value="Unassembled WGS sequence"/>
</dbReference>
<evidence type="ECO:0000256" key="2">
    <source>
        <dbReference type="SAM" id="SignalP"/>
    </source>
</evidence>
<feature type="region of interest" description="Disordered" evidence="1">
    <location>
        <begin position="127"/>
        <end position="189"/>
    </location>
</feature>
<dbReference type="STRING" id="1123069.ruthe_01060"/>
<evidence type="ECO:0000313" key="3">
    <source>
        <dbReference type="EMBL" id="EPX86249.1"/>
    </source>
</evidence>
<accession>S9SIR5</accession>
<dbReference type="HOGENOM" id="CLU_1433508_0_0_5"/>
<name>S9SIR5_9RHOB</name>
<protein>
    <submittedName>
        <fullName evidence="3">Uncharacterized protein</fullName>
    </submittedName>
</protein>
<organism evidence="3 4">
    <name type="scientific">Rubellimicrobium thermophilum DSM 16684</name>
    <dbReference type="NCBI Taxonomy" id="1123069"/>
    <lineage>
        <taxon>Bacteria</taxon>
        <taxon>Pseudomonadati</taxon>
        <taxon>Pseudomonadota</taxon>
        <taxon>Alphaproteobacteria</taxon>
        <taxon>Rhodobacterales</taxon>
        <taxon>Roseobacteraceae</taxon>
        <taxon>Rubellimicrobium</taxon>
    </lineage>
</organism>
<comment type="caution">
    <text evidence="3">The sequence shown here is derived from an EMBL/GenBank/DDBJ whole genome shotgun (WGS) entry which is preliminary data.</text>
</comment>
<keyword evidence="4" id="KW-1185">Reference proteome</keyword>
<feature type="chain" id="PRO_5004556564" evidence="2">
    <location>
        <begin position="22"/>
        <end position="189"/>
    </location>
</feature>
<dbReference type="AlphaFoldDB" id="S9SIR5"/>
<evidence type="ECO:0000313" key="4">
    <source>
        <dbReference type="Proteomes" id="UP000015346"/>
    </source>
</evidence>
<keyword evidence="2" id="KW-0732">Signal</keyword>
<gene>
    <name evidence="3" type="ORF">ruthe_01060</name>
</gene>
<dbReference type="PATRIC" id="fig|1123069.3.peg.1032"/>
<dbReference type="EMBL" id="AOLV01000010">
    <property type="protein sequence ID" value="EPX86249.1"/>
    <property type="molecule type" value="Genomic_DNA"/>
</dbReference>
<dbReference type="PROSITE" id="PS51257">
    <property type="entry name" value="PROKAR_LIPOPROTEIN"/>
    <property type="match status" value="1"/>
</dbReference>
<feature type="signal peptide" evidence="2">
    <location>
        <begin position="1"/>
        <end position="21"/>
    </location>
</feature>
<proteinExistence type="predicted"/>
<reference evidence="3 4" key="1">
    <citation type="journal article" date="2013" name="Stand. Genomic Sci.">
        <title>Genome sequence of the reddish-pigmented Rubellimicrobium thermophilum type strain (DSM 16684(T)), a member of the Roseobacter clade.</title>
        <authorList>
            <person name="Fiebig A."/>
            <person name="Riedel T."/>
            <person name="Gronow S."/>
            <person name="Petersen J."/>
            <person name="Klenk H.P."/>
            <person name="Goker M."/>
        </authorList>
    </citation>
    <scope>NUCLEOTIDE SEQUENCE [LARGE SCALE GENOMIC DNA]</scope>
    <source>
        <strain evidence="3 4">DSM 16684</strain>
    </source>
</reference>
<evidence type="ECO:0000256" key="1">
    <source>
        <dbReference type="SAM" id="MobiDB-lite"/>
    </source>
</evidence>